<gene>
    <name evidence="1" type="ORF">HMPREF1871_00977</name>
</gene>
<organism evidence="1 2">
    <name type="scientific">Gemelliphila asaccharolytica</name>
    <dbReference type="NCBI Taxonomy" id="502393"/>
    <lineage>
        <taxon>Bacteria</taxon>
        <taxon>Bacillati</taxon>
        <taxon>Bacillota</taxon>
        <taxon>Bacilli</taxon>
        <taxon>Bacillales</taxon>
        <taxon>Gemellaceae</taxon>
        <taxon>Gemelliphila</taxon>
    </lineage>
</organism>
<dbReference type="SUPFAM" id="SSF48371">
    <property type="entry name" value="ARM repeat"/>
    <property type="match status" value="1"/>
</dbReference>
<dbReference type="InterPro" id="IPR011989">
    <property type="entry name" value="ARM-like"/>
</dbReference>
<dbReference type="EMBL" id="LSDB01000052">
    <property type="protein sequence ID" value="KXB57068.1"/>
    <property type="molecule type" value="Genomic_DNA"/>
</dbReference>
<sequence>MNFKADWSFLEKISMGAVSSKEVVRQLNSCGHNVIELERYSTSNKIWSTKIKRLRLPDLICLKCGCRIESRAKSKLDVRMSDNENNPDRRWDAGLGDHDVVAFIQCSHEGDNWFPGSETNYFEARNMRASVGFSKLGPAKSAGEGAERDRIWPTCIPKKNGTVKDIIESDEKYQIKLEYEDGSKYTYSLKKEKGYHVYCSVGDIFKANEYMIAGAPDEKKDMHTCSITYNFLNDLSSDSKEVRYAGVKALGYLEKKQEYVDALYDLKNHEQDDRIKLEIYSSLIRLGEDLWDEFYNYAMNLEEQMYRFEYVLILGELSDADVASDMLCRLALDSSLDTELRSAAAWGIAVKNDYVKKIIEISSCDDDNVAAHAMAHIIENYDNDLMEYLVESITDDISGGIVLKILTESEMVAPDKLVNLYSNCTSEDQKKWCSMIIGLRGKDMFASLENAIELVSTERFLMIKDLWNYSESSVDQYRSGAIDFLRKQSL</sequence>
<proteinExistence type="predicted"/>
<evidence type="ECO:0008006" key="3">
    <source>
        <dbReference type="Google" id="ProtNLM"/>
    </source>
</evidence>
<dbReference type="Gene3D" id="1.25.10.10">
    <property type="entry name" value="Leucine-rich Repeat Variant"/>
    <property type="match status" value="1"/>
</dbReference>
<dbReference type="Proteomes" id="UP000070467">
    <property type="component" value="Unassembled WGS sequence"/>
</dbReference>
<protein>
    <recommendedName>
        <fullName evidence="3">HEAT repeat domain-containing protein</fullName>
    </recommendedName>
</protein>
<accession>A0ABR5TL21</accession>
<evidence type="ECO:0000313" key="2">
    <source>
        <dbReference type="Proteomes" id="UP000070467"/>
    </source>
</evidence>
<dbReference type="InterPro" id="IPR016024">
    <property type="entry name" value="ARM-type_fold"/>
</dbReference>
<dbReference type="RefSeq" id="WP_066130587.1">
    <property type="nucleotide sequence ID" value="NZ_KQ959899.1"/>
</dbReference>
<keyword evidence="2" id="KW-1185">Reference proteome</keyword>
<name>A0ABR5TL21_9BACL</name>
<evidence type="ECO:0000313" key="1">
    <source>
        <dbReference type="EMBL" id="KXB57068.1"/>
    </source>
</evidence>
<reference evidence="1 2" key="1">
    <citation type="submission" date="2016-01" db="EMBL/GenBank/DDBJ databases">
        <authorList>
            <person name="Mitreva M."/>
            <person name="Pepin K.H."/>
            <person name="Mihindukulasuriya K.A."/>
            <person name="Fulton R."/>
            <person name="Fronick C."/>
            <person name="O'Laughlin M."/>
            <person name="Miner T."/>
            <person name="Herter B."/>
            <person name="Rosa B.A."/>
            <person name="Cordes M."/>
            <person name="Tomlinson C."/>
            <person name="Wollam A."/>
            <person name="Palsikar V.B."/>
            <person name="Mardis E.R."/>
            <person name="Wilson R.K."/>
        </authorList>
    </citation>
    <scope>NUCLEOTIDE SEQUENCE [LARGE SCALE GENOMIC DNA]</scope>
    <source>
        <strain evidence="1 2">KA00071</strain>
    </source>
</reference>
<comment type="caution">
    <text evidence="1">The sequence shown here is derived from an EMBL/GenBank/DDBJ whole genome shotgun (WGS) entry which is preliminary data.</text>
</comment>